<keyword evidence="13" id="KW-0812">Transmembrane</keyword>
<dbReference type="CDD" id="cd14545">
    <property type="entry name" value="PTPc-N1_2"/>
    <property type="match status" value="1"/>
</dbReference>
<dbReference type="GO" id="GO:0005634">
    <property type="term" value="C:nucleus"/>
    <property type="evidence" value="ECO:0007669"/>
    <property type="project" value="TreeGrafter"/>
</dbReference>
<keyword evidence="5" id="KW-0597">Phosphoprotein</keyword>
<evidence type="ECO:0000259" key="14">
    <source>
        <dbReference type="PROSITE" id="PS50055"/>
    </source>
</evidence>
<evidence type="ECO:0000256" key="3">
    <source>
        <dbReference type="ARBA" id="ARBA00009701"/>
    </source>
</evidence>
<protein>
    <recommendedName>
        <fullName evidence="4">protein-tyrosine-phosphatase</fullName>
        <ecNumber evidence="4">3.1.3.48</ecNumber>
    </recommendedName>
</protein>
<dbReference type="PIRSF" id="PIRSF000926">
    <property type="entry name" value="Tyr-Ptase_nr1"/>
    <property type="match status" value="1"/>
</dbReference>
<dbReference type="GO" id="GO:0004726">
    <property type="term" value="F:non-membrane spanning protein tyrosine phosphatase activity"/>
    <property type="evidence" value="ECO:0007669"/>
    <property type="project" value="TreeGrafter"/>
</dbReference>
<dbReference type="InterPro" id="IPR000242">
    <property type="entry name" value="PTP_cat"/>
</dbReference>
<evidence type="ECO:0000256" key="6">
    <source>
        <dbReference type="ARBA" id="ARBA00022801"/>
    </source>
</evidence>
<feature type="binding site" evidence="11">
    <location>
        <position position="193"/>
    </location>
    <ligand>
        <name>substrate</name>
    </ligand>
</feature>
<feature type="region of interest" description="Disordered" evidence="12">
    <location>
        <begin position="299"/>
        <end position="430"/>
    </location>
</feature>
<dbReference type="SMART" id="SM00404">
    <property type="entry name" value="PTPc_motif"/>
    <property type="match status" value="1"/>
</dbReference>
<feature type="domain" description="Tyrosine-protein phosphatase" evidence="14">
    <location>
        <begin position="5"/>
        <end position="289"/>
    </location>
</feature>
<dbReference type="InterPro" id="IPR029021">
    <property type="entry name" value="Prot-tyrosine_phosphatase-like"/>
</dbReference>
<evidence type="ECO:0000256" key="5">
    <source>
        <dbReference type="ARBA" id="ARBA00022553"/>
    </source>
</evidence>
<dbReference type="SMART" id="SM00194">
    <property type="entry name" value="PTPc"/>
    <property type="match status" value="1"/>
</dbReference>
<organism evidence="16 17">
    <name type="scientific">Elysia marginata</name>
    <dbReference type="NCBI Taxonomy" id="1093978"/>
    <lineage>
        <taxon>Eukaryota</taxon>
        <taxon>Metazoa</taxon>
        <taxon>Spiralia</taxon>
        <taxon>Lophotrochozoa</taxon>
        <taxon>Mollusca</taxon>
        <taxon>Gastropoda</taxon>
        <taxon>Heterobranchia</taxon>
        <taxon>Euthyneura</taxon>
        <taxon>Panpulmonata</taxon>
        <taxon>Sacoglossa</taxon>
        <taxon>Placobranchoidea</taxon>
        <taxon>Plakobranchidae</taxon>
        <taxon>Elysia</taxon>
    </lineage>
</organism>
<dbReference type="PRINTS" id="PR00700">
    <property type="entry name" value="PRTYPHPHTASE"/>
</dbReference>
<dbReference type="InterPro" id="IPR012265">
    <property type="entry name" value="Ptpn1/Ptpn2"/>
</dbReference>
<evidence type="ECO:0000256" key="13">
    <source>
        <dbReference type="SAM" id="Phobius"/>
    </source>
</evidence>
<comment type="subcellular location">
    <subcellularLocation>
        <location evidence="2">Endomembrane system</location>
    </subcellularLocation>
    <subcellularLocation>
        <location evidence="1">Endoplasmic reticulum</location>
    </subcellularLocation>
</comment>
<dbReference type="InterPro" id="IPR003595">
    <property type="entry name" value="Tyr_Pase_cat"/>
</dbReference>
<dbReference type="GO" id="GO:0046426">
    <property type="term" value="P:negative regulation of receptor signaling pathway via JAK-STAT"/>
    <property type="evidence" value="ECO:0007669"/>
    <property type="project" value="TreeGrafter"/>
</dbReference>
<feature type="compositionally biased region" description="Acidic residues" evidence="12">
    <location>
        <begin position="397"/>
        <end position="406"/>
    </location>
</feature>
<feature type="transmembrane region" description="Helical" evidence="13">
    <location>
        <begin position="466"/>
        <end position="485"/>
    </location>
</feature>
<feature type="compositionally biased region" description="Polar residues" evidence="12">
    <location>
        <begin position="347"/>
        <end position="356"/>
    </location>
</feature>
<feature type="compositionally biased region" description="Low complexity" evidence="12">
    <location>
        <begin position="337"/>
        <end position="346"/>
    </location>
</feature>
<dbReference type="PROSITE" id="PS50056">
    <property type="entry name" value="TYR_PHOSPHATASE_2"/>
    <property type="match status" value="1"/>
</dbReference>
<reference evidence="16 17" key="1">
    <citation type="journal article" date="2021" name="Elife">
        <title>Chloroplast acquisition without the gene transfer in kleptoplastic sea slugs, Plakobranchus ocellatus.</title>
        <authorList>
            <person name="Maeda T."/>
            <person name="Takahashi S."/>
            <person name="Yoshida T."/>
            <person name="Shimamura S."/>
            <person name="Takaki Y."/>
            <person name="Nagai Y."/>
            <person name="Toyoda A."/>
            <person name="Suzuki Y."/>
            <person name="Arimoto A."/>
            <person name="Ishii H."/>
            <person name="Satoh N."/>
            <person name="Nishiyama T."/>
            <person name="Hasebe M."/>
            <person name="Maruyama T."/>
            <person name="Minagawa J."/>
            <person name="Obokata J."/>
            <person name="Shigenobu S."/>
        </authorList>
    </citation>
    <scope>NUCLEOTIDE SEQUENCE [LARGE SCALE GENOMIC DNA]</scope>
</reference>
<evidence type="ECO:0000259" key="15">
    <source>
        <dbReference type="PROSITE" id="PS50056"/>
    </source>
</evidence>
<dbReference type="EC" id="3.1.3.48" evidence="4"/>
<evidence type="ECO:0000256" key="4">
    <source>
        <dbReference type="ARBA" id="ARBA00013064"/>
    </source>
</evidence>
<keyword evidence="8" id="KW-0904">Protein phosphatase</keyword>
<dbReference type="PROSITE" id="PS50055">
    <property type="entry name" value="TYR_PHOSPHATASE_PTP"/>
    <property type="match status" value="1"/>
</dbReference>
<dbReference type="InterPro" id="IPR051985">
    <property type="entry name" value="NR_tyrosine_phosphatase"/>
</dbReference>
<feature type="binding site" evidence="11">
    <location>
        <position position="274"/>
    </location>
    <ligand>
        <name>substrate</name>
    </ligand>
</feature>
<dbReference type="PROSITE" id="PS00383">
    <property type="entry name" value="TYR_PHOSPHATASE_1"/>
    <property type="match status" value="1"/>
</dbReference>
<dbReference type="PANTHER" id="PTHR46047:SF3">
    <property type="entry name" value="TYROSINE-PROTEIN PHOSPHATASE NON-RECEPTOR TYPE 61F"/>
    <property type="match status" value="1"/>
</dbReference>
<name>A0AAV4J2J9_9GAST</name>
<comment type="caution">
    <text evidence="16">The sequence shown here is derived from an EMBL/GenBank/DDBJ whole genome shotgun (WGS) entry which is preliminary data.</text>
</comment>
<dbReference type="AlphaFoldDB" id="A0AAV4J2J9"/>
<dbReference type="PANTHER" id="PTHR46047">
    <property type="entry name" value="TYROSINE-PROTEIN PHOSPHATASE NON-RECEPTOR TYPE 61F"/>
    <property type="match status" value="1"/>
</dbReference>
<evidence type="ECO:0000256" key="7">
    <source>
        <dbReference type="ARBA" id="ARBA00022824"/>
    </source>
</evidence>
<evidence type="ECO:0000256" key="2">
    <source>
        <dbReference type="ARBA" id="ARBA00004308"/>
    </source>
</evidence>
<keyword evidence="17" id="KW-1185">Reference proteome</keyword>
<evidence type="ECO:0000256" key="1">
    <source>
        <dbReference type="ARBA" id="ARBA00004240"/>
    </source>
</evidence>
<dbReference type="GO" id="GO:0070373">
    <property type="term" value="P:negative regulation of ERK1 and ERK2 cascade"/>
    <property type="evidence" value="ECO:0007669"/>
    <property type="project" value="TreeGrafter"/>
</dbReference>
<evidence type="ECO:0000256" key="8">
    <source>
        <dbReference type="ARBA" id="ARBA00022912"/>
    </source>
</evidence>
<evidence type="ECO:0000313" key="16">
    <source>
        <dbReference type="EMBL" id="GFS16115.1"/>
    </source>
</evidence>
<keyword evidence="13" id="KW-1133">Transmembrane helix</keyword>
<evidence type="ECO:0000256" key="12">
    <source>
        <dbReference type="SAM" id="MobiDB-lite"/>
    </source>
</evidence>
<proteinExistence type="inferred from homology"/>
<feature type="compositionally biased region" description="Polar residues" evidence="12">
    <location>
        <begin position="379"/>
        <end position="393"/>
    </location>
</feature>
<keyword evidence="7" id="KW-0256">Endoplasmic reticulum</keyword>
<dbReference type="Gene3D" id="3.90.190.10">
    <property type="entry name" value="Protein tyrosine phosphatase superfamily"/>
    <property type="match status" value="1"/>
</dbReference>
<evidence type="ECO:0000256" key="9">
    <source>
        <dbReference type="ARBA" id="ARBA00023136"/>
    </source>
</evidence>
<keyword evidence="9 13" id="KW-0472">Membrane</keyword>
<comment type="similarity">
    <text evidence="3">Belongs to the protein-tyrosine phosphatase family. Non-receptor class 1 subfamily.</text>
</comment>
<dbReference type="InterPro" id="IPR016130">
    <property type="entry name" value="Tyr_Pase_AS"/>
</dbReference>
<dbReference type="InterPro" id="IPR000387">
    <property type="entry name" value="Tyr_Pase_dom"/>
</dbReference>
<dbReference type="GO" id="GO:0019901">
    <property type="term" value="F:protein kinase binding"/>
    <property type="evidence" value="ECO:0007669"/>
    <property type="project" value="TreeGrafter"/>
</dbReference>
<evidence type="ECO:0000256" key="11">
    <source>
        <dbReference type="PIRSR" id="PIRSR000926-2"/>
    </source>
</evidence>
<dbReference type="Proteomes" id="UP000762676">
    <property type="component" value="Unassembled WGS sequence"/>
</dbReference>
<dbReference type="GO" id="GO:0005783">
    <property type="term" value="C:endoplasmic reticulum"/>
    <property type="evidence" value="ECO:0007669"/>
    <property type="project" value="UniProtKB-SubCell"/>
</dbReference>
<gene>
    <name evidence="16" type="ORF">ElyMa_003206000</name>
</gene>
<feature type="compositionally biased region" description="Basic and acidic residues" evidence="12">
    <location>
        <begin position="420"/>
        <end position="430"/>
    </location>
</feature>
<evidence type="ECO:0000313" key="17">
    <source>
        <dbReference type="Proteomes" id="UP000762676"/>
    </source>
</evidence>
<feature type="binding site" evidence="11">
    <location>
        <begin position="227"/>
        <end position="233"/>
    </location>
    <ligand>
        <name>substrate</name>
    </ligand>
</feature>
<evidence type="ECO:0000256" key="10">
    <source>
        <dbReference type="PIRSR" id="PIRSR000926-1"/>
    </source>
</evidence>
<dbReference type="SUPFAM" id="SSF52799">
    <property type="entry name" value="(Phosphotyrosine protein) phosphatases II"/>
    <property type="match status" value="1"/>
</dbReference>
<feature type="domain" description="Tyrosine specific protein phosphatases" evidence="15">
    <location>
        <begin position="204"/>
        <end position="280"/>
    </location>
</feature>
<accession>A0AAV4J2J9</accession>
<dbReference type="EMBL" id="BMAT01006598">
    <property type="protein sequence ID" value="GFS16115.1"/>
    <property type="molecule type" value="Genomic_DNA"/>
</dbReference>
<dbReference type="Pfam" id="PF00102">
    <property type="entry name" value="Y_phosphatase"/>
    <property type="match status" value="1"/>
</dbReference>
<sequence>MASQTEQEFAEFDNNRVWTEVYQRLRNEASLLTLGDEFSSKISRYPQNRRKNRYRDVSPYDHSRVVLSGENDYINASLIDVPEAERKYILTQGPLDQTMCDFWQMAWEQGSRAIVMLNRVIEKGAVKCAQYWPLGTTDYGCEDDMFFPECGLKVSLKGENTFSNFIVRTLEMTHIETGEKREILHFHYTTWPDFGVPSSPNAFLLFLSVIRQTGSLDINVGPSIVHCSAGIGRSGTFCLVDSCLMVVEKKNSLQAINVREALIRMRSYRMGLIQTADQLRFSYLAILQGAHTILEGSGLESVSDEQNHAEGPPPPLRSSSLHHTATAAAAEPPPPTVAATGAHAPTSYENQQSVSTEDLLADMDTGPPPPLFPKKGSRNNEVSGQILQRQAGSSKWEDEEDEEFDQLIDREESGTDSEEEAKAVELRHRIREERKKQTMEQLRKMKERQRRSERWRPYKKFYRPSLYFGLAVLVGVAGVFVYKYFM</sequence>
<feature type="active site" description="Phosphocysteine intermediate" evidence="10">
    <location>
        <position position="227"/>
    </location>
</feature>
<keyword evidence="6" id="KW-0378">Hydrolase</keyword>